<dbReference type="EMBL" id="FAOZ01000001">
    <property type="protein sequence ID" value="CUU53883.1"/>
    <property type="molecule type" value="Genomic_DNA"/>
</dbReference>
<feature type="transmembrane region" description="Helical" evidence="1">
    <location>
        <begin position="127"/>
        <end position="148"/>
    </location>
</feature>
<organism evidence="2 3">
    <name type="scientific">Parafrankia irregularis</name>
    <dbReference type="NCBI Taxonomy" id="795642"/>
    <lineage>
        <taxon>Bacteria</taxon>
        <taxon>Bacillati</taxon>
        <taxon>Actinomycetota</taxon>
        <taxon>Actinomycetes</taxon>
        <taxon>Frankiales</taxon>
        <taxon>Frankiaceae</taxon>
        <taxon>Parafrankia</taxon>
    </lineage>
</organism>
<keyword evidence="3" id="KW-1185">Reference proteome</keyword>
<accession>A0A0S4QE70</accession>
<evidence type="ECO:0000313" key="3">
    <source>
        <dbReference type="Proteomes" id="UP000198802"/>
    </source>
</evidence>
<dbReference type="Proteomes" id="UP000198802">
    <property type="component" value="Unassembled WGS sequence"/>
</dbReference>
<keyword evidence="1" id="KW-0472">Membrane</keyword>
<dbReference type="AlphaFoldDB" id="A0A0S4QE70"/>
<feature type="transmembrane region" description="Helical" evidence="1">
    <location>
        <begin position="21"/>
        <end position="41"/>
    </location>
</feature>
<evidence type="ECO:0008006" key="4">
    <source>
        <dbReference type="Google" id="ProtNLM"/>
    </source>
</evidence>
<keyword evidence="1" id="KW-0812">Transmembrane</keyword>
<evidence type="ECO:0000313" key="2">
    <source>
        <dbReference type="EMBL" id="CUU53883.1"/>
    </source>
</evidence>
<evidence type="ECO:0000256" key="1">
    <source>
        <dbReference type="SAM" id="Phobius"/>
    </source>
</evidence>
<keyword evidence="1" id="KW-1133">Transmembrane helix</keyword>
<dbReference type="RefSeq" id="WP_091270855.1">
    <property type="nucleotide sequence ID" value="NZ_FAOZ01000001.1"/>
</dbReference>
<proteinExistence type="predicted"/>
<reference evidence="3" key="1">
    <citation type="submission" date="2015-11" db="EMBL/GenBank/DDBJ databases">
        <authorList>
            <person name="Varghese N."/>
        </authorList>
    </citation>
    <scope>NUCLEOTIDE SEQUENCE [LARGE SCALE GENOMIC DNA]</scope>
    <source>
        <strain evidence="3">DSM 45899</strain>
    </source>
</reference>
<protein>
    <recommendedName>
        <fullName evidence="4">DUF3592 domain-containing protein</fullName>
    </recommendedName>
</protein>
<sequence length="159" mass="17532">MVGRRRGPYRARDFRRDLVRGAGLLLAGLLLATGFTARWWATASTPAGWRHTQGTVISVDHGPRGAEYVTIRLGDGGQEFHFRQSTPIWSLAATTYPHRGDRLPVVFDPGRPAEAKVEGWGDPTVEVVGWLSVAVVCYGIARLVAALYDLARERRRPPA</sequence>
<gene>
    <name evidence="2" type="ORF">Ga0074812_101381</name>
</gene>
<name>A0A0S4QE70_9ACTN</name>